<comment type="caution">
    <text evidence="3">The sequence shown here is derived from an EMBL/GenBank/DDBJ whole genome shotgun (WGS) entry which is preliminary data.</text>
</comment>
<organism evidence="3 4">
    <name type="scientific">Evansella tamaricis</name>
    <dbReference type="NCBI Taxonomy" id="2069301"/>
    <lineage>
        <taxon>Bacteria</taxon>
        <taxon>Bacillati</taxon>
        <taxon>Bacillota</taxon>
        <taxon>Bacilli</taxon>
        <taxon>Bacillales</taxon>
        <taxon>Bacillaceae</taxon>
        <taxon>Evansella</taxon>
    </lineage>
</organism>
<evidence type="ECO:0000259" key="2">
    <source>
        <dbReference type="Pfam" id="PF12690"/>
    </source>
</evidence>
<proteinExistence type="predicted"/>
<dbReference type="PROSITE" id="PS51257">
    <property type="entry name" value="PROKAR_LIPOPROTEIN"/>
    <property type="match status" value="1"/>
</dbReference>
<dbReference type="RefSeq" id="WP_217065678.1">
    <property type="nucleotide sequence ID" value="NZ_JAHQCS010000079.1"/>
</dbReference>
<dbReference type="EMBL" id="JAHQCS010000079">
    <property type="protein sequence ID" value="MBU9711680.1"/>
    <property type="molecule type" value="Genomic_DNA"/>
</dbReference>
<protein>
    <recommendedName>
        <fullName evidence="2">Intracellular proteinase inhibitor BsuPI domain-containing protein</fullName>
    </recommendedName>
</protein>
<evidence type="ECO:0000313" key="4">
    <source>
        <dbReference type="Proteomes" id="UP000784880"/>
    </source>
</evidence>
<dbReference type="Proteomes" id="UP000784880">
    <property type="component" value="Unassembled WGS sequence"/>
</dbReference>
<dbReference type="Pfam" id="PF12690">
    <property type="entry name" value="BsuPI"/>
    <property type="match status" value="1"/>
</dbReference>
<gene>
    <name evidence="3" type="ORF">KS419_08025</name>
</gene>
<keyword evidence="1" id="KW-0732">Signal</keyword>
<feature type="signal peptide" evidence="1">
    <location>
        <begin position="1"/>
        <end position="26"/>
    </location>
</feature>
<dbReference type="InterPro" id="IPR020481">
    <property type="entry name" value="Intracell_prot_inh_BsuPI"/>
</dbReference>
<feature type="chain" id="PRO_5045954151" description="Intracellular proteinase inhibitor BsuPI domain-containing protein" evidence="1">
    <location>
        <begin position="27"/>
        <end position="380"/>
    </location>
</feature>
<accession>A0ABS6JGU3</accession>
<name>A0ABS6JGU3_9BACI</name>
<reference evidence="3 4" key="1">
    <citation type="submission" date="2021-06" db="EMBL/GenBank/DDBJ databases">
        <title>Bacillus sp. RD4P76, an endophyte from a halophyte.</title>
        <authorList>
            <person name="Sun J.-Q."/>
        </authorList>
    </citation>
    <scope>NUCLEOTIDE SEQUENCE [LARGE SCALE GENOMIC DNA]</scope>
    <source>
        <strain evidence="3 4">CGMCC 1.15917</strain>
    </source>
</reference>
<sequence length="380" mass="42259">MNKLKRGFKFFIAGAVLTLIATGCGAAADGAAGTVSGDQGQPREEVAVETVAADVSINLLEDGTVQAVYRLENKGTDVVEYNFSNGMKVDYVVMDETEEIVYQYSKDAFATAALEDLVLNPGEVFEEVLLIDVLEVGRDYTVEFFLNLQEKPGKASIGIGLEQSASNERTGIFVGLIDGNSVEIEWNSEKEAYQLSDEAKEQVKGMEDGSLVSFIFTKGNGAERNTIERFEVIDSSDHEGSIILEKSVLELGDPLVKKAEELRENRNASVLEGVSAFDVFRLYMYVQAGEDFGTLYQFYPTGSMDVSEEQYVKEGRHDVNTENTRAFMKKLNEVREFEVEVKENGEAQVNFRFADDEETIYSFGLVKEANTWFVRPLPLQ</sequence>
<evidence type="ECO:0000256" key="1">
    <source>
        <dbReference type="SAM" id="SignalP"/>
    </source>
</evidence>
<feature type="domain" description="Intracellular proteinase inhibitor BsuPI" evidence="2">
    <location>
        <begin position="62"/>
        <end position="149"/>
    </location>
</feature>
<evidence type="ECO:0000313" key="3">
    <source>
        <dbReference type="EMBL" id="MBU9711680.1"/>
    </source>
</evidence>
<keyword evidence="4" id="KW-1185">Reference proteome</keyword>